<feature type="compositionally biased region" description="Low complexity" evidence="1">
    <location>
        <begin position="182"/>
        <end position="192"/>
    </location>
</feature>
<feature type="compositionally biased region" description="Polar residues" evidence="1">
    <location>
        <begin position="408"/>
        <end position="418"/>
    </location>
</feature>
<keyword evidence="3" id="KW-1185">Reference proteome</keyword>
<dbReference type="EMBL" id="CP072758">
    <property type="protein sequence ID" value="QUC23341.1"/>
    <property type="molecule type" value="Genomic_DNA"/>
</dbReference>
<feature type="compositionally biased region" description="Polar residues" evidence="1">
    <location>
        <begin position="253"/>
        <end position="263"/>
    </location>
</feature>
<dbReference type="AlphaFoldDB" id="A0A8E5MKR2"/>
<protein>
    <submittedName>
        <fullName evidence="2">Uncharacterized protein</fullName>
    </submittedName>
</protein>
<name>A0A8E5MKR2_USTVR</name>
<dbReference type="Proteomes" id="UP000027002">
    <property type="component" value="Chromosome 6"/>
</dbReference>
<feature type="region of interest" description="Disordered" evidence="1">
    <location>
        <begin position="151"/>
        <end position="263"/>
    </location>
</feature>
<feature type="region of interest" description="Disordered" evidence="1">
    <location>
        <begin position="1"/>
        <end position="85"/>
    </location>
</feature>
<gene>
    <name evidence="2" type="ORF">UV8b_07582</name>
</gene>
<accession>A0A8E5MKR2</accession>
<dbReference type="RefSeq" id="XP_043001014.1">
    <property type="nucleotide sequence ID" value="XM_043145079.1"/>
</dbReference>
<evidence type="ECO:0000313" key="3">
    <source>
        <dbReference type="Proteomes" id="UP000027002"/>
    </source>
</evidence>
<feature type="compositionally biased region" description="Polar residues" evidence="1">
    <location>
        <begin position="343"/>
        <end position="357"/>
    </location>
</feature>
<feature type="region of interest" description="Disordered" evidence="1">
    <location>
        <begin position="316"/>
        <end position="427"/>
    </location>
</feature>
<evidence type="ECO:0000256" key="1">
    <source>
        <dbReference type="SAM" id="MobiDB-lite"/>
    </source>
</evidence>
<feature type="region of interest" description="Disordered" evidence="1">
    <location>
        <begin position="123"/>
        <end position="142"/>
    </location>
</feature>
<organism evidence="2 3">
    <name type="scientific">Ustilaginoidea virens</name>
    <name type="common">Rice false smut fungus</name>
    <name type="synonym">Villosiclava virens</name>
    <dbReference type="NCBI Taxonomy" id="1159556"/>
    <lineage>
        <taxon>Eukaryota</taxon>
        <taxon>Fungi</taxon>
        <taxon>Dikarya</taxon>
        <taxon>Ascomycota</taxon>
        <taxon>Pezizomycotina</taxon>
        <taxon>Sordariomycetes</taxon>
        <taxon>Hypocreomycetidae</taxon>
        <taxon>Hypocreales</taxon>
        <taxon>Clavicipitaceae</taxon>
        <taxon>Ustilaginoidea</taxon>
    </lineage>
</organism>
<feature type="compositionally biased region" description="Basic and acidic residues" evidence="1">
    <location>
        <begin position="58"/>
        <end position="68"/>
    </location>
</feature>
<feature type="compositionally biased region" description="Low complexity" evidence="1">
    <location>
        <begin position="241"/>
        <end position="252"/>
    </location>
</feature>
<dbReference type="KEGG" id="uvi:66068359"/>
<proteinExistence type="predicted"/>
<sequence>MGLPLFVEPVASDLPNKRPAKASSLRADPGRVSRSEIRDRRVGTRRAGSRIYGPLQRDPPHNTRERDQNSGVAAANATSVDRRSGRYRQALREMAEYDEDRRERLEEHVNMLYSNSWQVSAQAAGSEDENMSEGVSHSRWSFGPRSWRTRLQRSTRVSDRLDAPSTIPPEVSARTAPHPRAADAPASQSRAAGSLSAARQTMPDIRGAVGLDGLGDRERSLSPEGWDTLLSTLTPDPQPPSAGSSFAAVAASQTAGPSSATPTTVSEAVEDGFVDAPCESGCEGSDNEMEDADYGIPEFLRIVRRRAGRLGEADSRRVPENNLNRVADEHARRPRASNESRSTRQINTPHGQLTIYESTRRLGPSGDLAHAQSTSQPGEHSRSWNGPFAAHAASGERQHSLDGALQSPDESSSATQANPMAAEDDWSGMQRIVRSLARREDIPDGWHPVGEFSERRGDQVQPMGVGKGYITATWEWDALDNGCVTETAILHLGFYHLKQAKRSMRTRSTSGEKPRREFKICPSTEQFDLDGVSSTSWVHAVGGWLPTERPTSCPLGQLYSALTQFRCTDSRIVSHVVSTSRCGYQRPPVLACGRALSALEMGLQCLKTAPLITLVFLMHPPSP</sequence>
<dbReference type="OrthoDB" id="3946700at2759"/>
<reference evidence="2" key="1">
    <citation type="submission" date="2020-03" db="EMBL/GenBank/DDBJ databases">
        <title>A mixture of massive structural variations and highly conserved coding sequences in Ustilaginoidea virens genome.</title>
        <authorList>
            <person name="Zhang K."/>
            <person name="Zhao Z."/>
            <person name="Zhang Z."/>
            <person name="Li Y."/>
            <person name="Hsiang T."/>
            <person name="Sun W."/>
        </authorList>
    </citation>
    <scope>NUCLEOTIDE SEQUENCE</scope>
    <source>
        <strain evidence="2">UV-8b</strain>
    </source>
</reference>
<dbReference type="GeneID" id="66068359"/>
<feature type="compositionally biased region" description="Basic and acidic residues" evidence="1">
    <location>
        <begin position="326"/>
        <end position="342"/>
    </location>
</feature>
<feature type="compositionally biased region" description="Basic and acidic residues" evidence="1">
    <location>
        <begin position="28"/>
        <end position="42"/>
    </location>
</feature>
<evidence type="ECO:0000313" key="2">
    <source>
        <dbReference type="EMBL" id="QUC23341.1"/>
    </source>
</evidence>